<dbReference type="Proteomes" id="UP000827092">
    <property type="component" value="Unassembled WGS sequence"/>
</dbReference>
<accession>A0AAV6U341</accession>
<protein>
    <submittedName>
        <fullName evidence="1">Uncharacterized protein</fullName>
    </submittedName>
</protein>
<proteinExistence type="predicted"/>
<dbReference type="AlphaFoldDB" id="A0AAV6U341"/>
<gene>
    <name evidence="1" type="ORF">JTE90_000798</name>
</gene>
<comment type="caution">
    <text evidence="1">The sequence shown here is derived from an EMBL/GenBank/DDBJ whole genome shotgun (WGS) entry which is preliminary data.</text>
</comment>
<reference evidence="1 2" key="1">
    <citation type="journal article" date="2022" name="Nat. Ecol. Evol.">
        <title>A masculinizing supergene underlies an exaggerated male reproductive morph in a spider.</title>
        <authorList>
            <person name="Hendrickx F."/>
            <person name="De Corte Z."/>
            <person name="Sonet G."/>
            <person name="Van Belleghem S.M."/>
            <person name="Kostlbacher S."/>
            <person name="Vangestel C."/>
        </authorList>
    </citation>
    <scope>NUCLEOTIDE SEQUENCE [LARGE SCALE GENOMIC DNA]</scope>
    <source>
        <strain evidence="1">W744_W776</strain>
    </source>
</reference>
<evidence type="ECO:0000313" key="1">
    <source>
        <dbReference type="EMBL" id="KAG8177935.1"/>
    </source>
</evidence>
<keyword evidence="2" id="KW-1185">Reference proteome</keyword>
<sequence length="85" mass="9425">MVLQQHMTLSSRRVAVSVPGLSDTHCNGRMAALFNEMVSYVNAGTLKWASKVITAARWRGKNGKVRTAGHESGHMVMQFNWVVSH</sequence>
<dbReference type="EMBL" id="JAFNEN010000734">
    <property type="protein sequence ID" value="KAG8177935.1"/>
    <property type="molecule type" value="Genomic_DNA"/>
</dbReference>
<organism evidence="1 2">
    <name type="scientific">Oedothorax gibbosus</name>
    <dbReference type="NCBI Taxonomy" id="931172"/>
    <lineage>
        <taxon>Eukaryota</taxon>
        <taxon>Metazoa</taxon>
        <taxon>Ecdysozoa</taxon>
        <taxon>Arthropoda</taxon>
        <taxon>Chelicerata</taxon>
        <taxon>Arachnida</taxon>
        <taxon>Araneae</taxon>
        <taxon>Araneomorphae</taxon>
        <taxon>Entelegynae</taxon>
        <taxon>Araneoidea</taxon>
        <taxon>Linyphiidae</taxon>
        <taxon>Erigoninae</taxon>
        <taxon>Oedothorax</taxon>
    </lineage>
</organism>
<evidence type="ECO:0000313" key="2">
    <source>
        <dbReference type="Proteomes" id="UP000827092"/>
    </source>
</evidence>
<name>A0AAV6U341_9ARAC</name>